<dbReference type="EMBL" id="CP071869">
    <property type="protein sequence ID" value="QTE23570.1"/>
    <property type="molecule type" value="Genomic_DNA"/>
</dbReference>
<dbReference type="RefSeq" id="WP_208079576.1">
    <property type="nucleotide sequence ID" value="NZ_CP071869.1"/>
</dbReference>
<dbReference type="KEGG" id="pcea:J3359_04610"/>
<dbReference type="InterPro" id="IPR036597">
    <property type="entry name" value="Fido-like_dom_sf"/>
</dbReference>
<accession>A0A975CRR6</accession>
<reference evidence="1 2" key="1">
    <citation type="submission" date="2021-03" db="EMBL/GenBank/DDBJ databases">
        <title>Complete genome of Polaribacter_sp.SM13.</title>
        <authorList>
            <person name="Jeong S.W."/>
            <person name="Bae J.W."/>
        </authorList>
    </citation>
    <scope>NUCLEOTIDE SEQUENCE [LARGE SCALE GENOMIC DNA]</scope>
    <source>
        <strain evidence="1 2">SM13</strain>
    </source>
</reference>
<protein>
    <submittedName>
        <fullName evidence="1">Uncharacterized protein</fullName>
    </submittedName>
</protein>
<proteinExistence type="predicted"/>
<evidence type="ECO:0000313" key="1">
    <source>
        <dbReference type="EMBL" id="QTE23570.1"/>
    </source>
</evidence>
<name>A0A975CRR6_9FLAO</name>
<organism evidence="1 2">
    <name type="scientific">Polaribacter cellanae</name>
    <dbReference type="NCBI Taxonomy" id="2818493"/>
    <lineage>
        <taxon>Bacteria</taxon>
        <taxon>Pseudomonadati</taxon>
        <taxon>Bacteroidota</taxon>
        <taxon>Flavobacteriia</taxon>
        <taxon>Flavobacteriales</taxon>
        <taxon>Flavobacteriaceae</taxon>
    </lineage>
</organism>
<dbReference type="AlphaFoldDB" id="A0A975CRR6"/>
<keyword evidence="2" id="KW-1185">Reference proteome</keyword>
<dbReference type="Proteomes" id="UP000663920">
    <property type="component" value="Chromosome"/>
</dbReference>
<gene>
    <name evidence="1" type="ORF">J3359_04610</name>
</gene>
<sequence length="105" mass="12120">MFFRGWLINYNSNHLEGNTLTYEQTQLLLFFAKSSGDVPVSDIEEMKAHDVALSQIKEMAKDNERPLSELFIKELNKTVLVKPFWKNAVSSNGIPTRKRIEIGKY</sequence>
<dbReference type="Gene3D" id="1.10.3290.10">
    <property type="entry name" value="Fido-like domain"/>
    <property type="match status" value="1"/>
</dbReference>
<evidence type="ECO:0000313" key="2">
    <source>
        <dbReference type="Proteomes" id="UP000663920"/>
    </source>
</evidence>